<comment type="caution">
    <text evidence="3">The sequence shown here is derived from an EMBL/GenBank/DDBJ whole genome shotgun (WGS) entry which is preliminary data.</text>
</comment>
<dbReference type="SUPFAM" id="SSF52058">
    <property type="entry name" value="L domain-like"/>
    <property type="match status" value="1"/>
</dbReference>
<dbReference type="Gene3D" id="3.80.10.10">
    <property type="entry name" value="Ribonuclease Inhibitor"/>
    <property type="match status" value="2"/>
</dbReference>
<dbReference type="GO" id="GO:0005737">
    <property type="term" value="C:cytoplasm"/>
    <property type="evidence" value="ECO:0007669"/>
    <property type="project" value="TreeGrafter"/>
</dbReference>
<dbReference type="PROSITE" id="PS51257">
    <property type="entry name" value="PROKAR_LIPOPROTEIN"/>
    <property type="match status" value="1"/>
</dbReference>
<evidence type="ECO:0000313" key="4">
    <source>
        <dbReference type="Proteomes" id="UP000576082"/>
    </source>
</evidence>
<name>A0A7X9NZP9_9BACT</name>
<accession>A0A7X9NZP9</accession>
<dbReference type="RefSeq" id="WP_169654554.1">
    <property type="nucleotide sequence ID" value="NZ_JABANE010000004.1"/>
</dbReference>
<keyword evidence="1" id="KW-0433">Leucine-rich repeat</keyword>
<organism evidence="3 4">
    <name type="scientific">Flammeovirga aprica JL-4</name>
    <dbReference type="NCBI Taxonomy" id="694437"/>
    <lineage>
        <taxon>Bacteria</taxon>
        <taxon>Pseudomonadati</taxon>
        <taxon>Bacteroidota</taxon>
        <taxon>Cytophagia</taxon>
        <taxon>Cytophagales</taxon>
        <taxon>Flammeovirgaceae</taxon>
        <taxon>Flammeovirga</taxon>
    </lineage>
</organism>
<keyword evidence="2" id="KW-0677">Repeat</keyword>
<proteinExistence type="predicted"/>
<dbReference type="Proteomes" id="UP000576082">
    <property type="component" value="Unassembled WGS sequence"/>
</dbReference>
<evidence type="ECO:0000256" key="2">
    <source>
        <dbReference type="ARBA" id="ARBA00022737"/>
    </source>
</evidence>
<gene>
    <name evidence="3" type="ORF">HHU12_02170</name>
</gene>
<dbReference type="PANTHER" id="PTHR48051:SF1">
    <property type="entry name" value="RAS SUPPRESSOR PROTEIN 1"/>
    <property type="match status" value="1"/>
</dbReference>
<keyword evidence="4" id="KW-1185">Reference proteome</keyword>
<dbReference type="InterPro" id="IPR050216">
    <property type="entry name" value="LRR_domain-containing"/>
</dbReference>
<dbReference type="PANTHER" id="PTHR48051">
    <property type="match status" value="1"/>
</dbReference>
<evidence type="ECO:0000256" key="1">
    <source>
        <dbReference type="ARBA" id="ARBA00022614"/>
    </source>
</evidence>
<evidence type="ECO:0000313" key="3">
    <source>
        <dbReference type="EMBL" id="NME66760.1"/>
    </source>
</evidence>
<protein>
    <submittedName>
        <fullName evidence="3">Leucine-rich repeat domain-containing protein</fullName>
    </submittedName>
</protein>
<dbReference type="AlphaFoldDB" id="A0A7X9NZP9"/>
<dbReference type="InterPro" id="IPR032675">
    <property type="entry name" value="LRR_dom_sf"/>
</dbReference>
<dbReference type="EMBL" id="JABANE010000004">
    <property type="protein sequence ID" value="NME66760.1"/>
    <property type="molecule type" value="Genomic_DNA"/>
</dbReference>
<sequence length="360" mass="41891">MIINIIRKVISIFFVILFGCSSNINDQKLVEEINNKYNTKLAYKSNEQGNVYSITLSSHFDTIPNEIQGFNNLEYLFMNWLNNKTVPQWIKNFDRLKKITFINVPLQSFPIQVLELDSLEHIGFKGNNIEYLPDSICLENFSSLFLSNMKVRNLPLLKNNQKPKFLFISKTDISEIPTEYSTYEISKISIEDNRKLDHMDNLFGTYDSLKEVNIGYRGHTKFPMESFKKCYNLEVLSLSDQGLFEFPDFIYQNTKLQRLYIGKNPFKIIKTDIIKLKDLEHLDLDNCVRIRELPEEIFALPKLKSLHIKTTLINKLPSGIMGLPKREVPMKIYVSNALESYVPLGMSLVELNDKGYILKN</sequence>
<reference evidence="3 4" key="1">
    <citation type="submission" date="2020-04" db="EMBL/GenBank/DDBJ databases">
        <title>Flammeovirga sp. SR4, a novel species isolated from seawater.</title>
        <authorList>
            <person name="Wang X."/>
        </authorList>
    </citation>
    <scope>NUCLEOTIDE SEQUENCE [LARGE SCALE GENOMIC DNA]</scope>
    <source>
        <strain evidence="3 4">ATCC 23126</strain>
    </source>
</reference>